<dbReference type="OrthoDB" id="3659804at2759"/>
<keyword evidence="3" id="KW-1185">Reference proteome</keyword>
<dbReference type="AlphaFoldDB" id="A0A6A5WAN9"/>
<sequence length="156" mass="17407">MPPFSSILRAFEPLLMQNREAVFEGDIFSVLFEVVDVLRSIEFALADGAINVGKRPMHSLSESHADRFWSITEAARDDPVAIPLVYFDVKSTVARVGSKQIFRTNTDQQSRRAAHTSERPIQASGPYKRAAHLQALRDASTYFYNGSTNNSSDALQ</sequence>
<feature type="region of interest" description="Disordered" evidence="1">
    <location>
        <begin position="104"/>
        <end position="124"/>
    </location>
</feature>
<proteinExistence type="predicted"/>
<evidence type="ECO:0000313" key="3">
    <source>
        <dbReference type="Proteomes" id="UP000799779"/>
    </source>
</evidence>
<gene>
    <name evidence="2" type="ORF">P154DRAFT_578583</name>
</gene>
<name>A0A6A5WAN9_9PLEO</name>
<dbReference type="Proteomes" id="UP000799779">
    <property type="component" value="Unassembled WGS sequence"/>
</dbReference>
<evidence type="ECO:0000313" key="2">
    <source>
        <dbReference type="EMBL" id="KAF1997849.1"/>
    </source>
</evidence>
<dbReference type="EMBL" id="ML977609">
    <property type="protein sequence ID" value="KAF1997849.1"/>
    <property type="molecule type" value="Genomic_DNA"/>
</dbReference>
<organism evidence="2 3">
    <name type="scientific">Amniculicola lignicola CBS 123094</name>
    <dbReference type="NCBI Taxonomy" id="1392246"/>
    <lineage>
        <taxon>Eukaryota</taxon>
        <taxon>Fungi</taxon>
        <taxon>Dikarya</taxon>
        <taxon>Ascomycota</taxon>
        <taxon>Pezizomycotina</taxon>
        <taxon>Dothideomycetes</taxon>
        <taxon>Pleosporomycetidae</taxon>
        <taxon>Pleosporales</taxon>
        <taxon>Amniculicolaceae</taxon>
        <taxon>Amniculicola</taxon>
    </lineage>
</organism>
<accession>A0A6A5WAN9</accession>
<reference evidence="2" key="1">
    <citation type="journal article" date="2020" name="Stud. Mycol.">
        <title>101 Dothideomycetes genomes: a test case for predicting lifestyles and emergence of pathogens.</title>
        <authorList>
            <person name="Haridas S."/>
            <person name="Albert R."/>
            <person name="Binder M."/>
            <person name="Bloem J."/>
            <person name="Labutti K."/>
            <person name="Salamov A."/>
            <person name="Andreopoulos B."/>
            <person name="Baker S."/>
            <person name="Barry K."/>
            <person name="Bills G."/>
            <person name="Bluhm B."/>
            <person name="Cannon C."/>
            <person name="Castanera R."/>
            <person name="Culley D."/>
            <person name="Daum C."/>
            <person name="Ezra D."/>
            <person name="Gonzalez J."/>
            <person name="Henrissat B."/>
            <person name="Kuo A."/>
            <person name="Liang C."/>
            <person name="Lipzen A."/>
            <person name="Lutzoni F."/>
            <person name="Magnuson J."/>
            <person name="Mondo S."/>
            <person name="Nolan M."/>
            <person name="Ohm R."/>
            <person name="Pangilinan J."/>
            <person name="Park H.-J."/>
            <person name="Ramirez L."/>
            <person name="Alfaro M."/>
            <person name="Sun H."/>
            <person name="Tritt A."/>
            <person name="Yoshinaga Y."/>
            <person name="Zwiers L.-H."/>
            <person name="Turgeon B."/>
            <person name="Goodwin S."/>
            <person name="Spatafora J."/>
            <person name="Crous P."/>
            <person name="Grigoriev I."/>
        </authorList>
    </citation>
    <scope>NUCLEOTIDE SEQUENCE</scope>
    <source>
        <strain evidence="2">CBS 123094</strain>
    </source>
</reference>
<evidence type="ECO:0000256" key="1">
    <source>
        <dbReference type="SAM" id="MobiDB-lite"/>
    </source>
</evidence>
<protein>
    <submittedName>
        <fullName evidence="2">Uncharacterized protein</fullName>
    </submittedName>
</protein>